<dbReference type="HOGENOM" id="CLU_2913836_0_0_0"/>
<gene>
    <name evidence="1" type="ORF">DAMO_0091</name>
</gene>
<reference evidence="1 2" key="1">
    <citation type="journal article" date="2010" name="Nature">
        <title>Nitrite-driven anaerobic methane oxidation by oxygenic bacteria.</title>
        <authorList>
            <person name="Ettwig K.F."/>
            <person name="Butler M.K."/>
            <person name="Le Paslier D."/>
            <person name="Pelletier E."/>
            <person name="Mangenot S."/>
            <person name="Kuypers M.M.M."/>
            <person name="Schreiber F."/>
            <person name="Dutilh B.E."/>
            <person name="Zedelius J."/>
            <person name="de Beer D."/>
            <person name="Gloerich J."/>
            <person name="Wessels H.J.C.T."/>
            <person name="van Allen T."/>
            <person name="Luesken F."/>
            <person name="Wu M."/>
            <person name="van de Pas-Schoonen K.T."/>
            <person name="Op den Camp H.J.M."/>
            <person name="Janssen-Megens E.M."/>
            <person name="Francoijs K-J."/>
            <person name="Stunnenberg H."/>
            <person name="Weissenbach J."/>
            <person name="Jetten M.S.M."/>
            <person name="Strous M."/>
        </authorList>
    </citation>
    <scope>NUCLEOTIDE SEQUENCE [LARGE SCALE GENOMIC DNA]</scope>
</reference>
<dbReference type="KEGG" id="mox:DAMO_0091"/>
<protein>
    <submittedName>
        <fullName evidence="1">Uncharacterized protein</fullName>
    </submittedName>
</protein>
<dbReference type="EMBL" id="FP565575">
    <property type="protein sequence ID" value="CBE67209.1"/>
    <property type="molecule type" value="Genomic_DNA"/>
</dbReference>
<proteinExistence type="predicted"/>
<dbReference type="Proteomes" id="UP000006898">
    <property type="component" value="Chromosome"/>
</dbReference>
<name>D5MHS6_METO1</name>
<sequence length="61" mass="6669">MDDNPRSRRGAGYAPALFFMGLFCAKLWDPARIFVLDPRCCVLVHSPAMGGANAHETQSVC</sequence>
<evidence type="ECO:0000313" key="1">
    <source>
        <dbReference type="EMBL" id="CBE67209.1"/>
    </source>
</evidence>
<dbReference type="STRING" id="671143.DAMO_0091"/>
<organism evidence="1 2">
    <name type="scientific">Methylomirabilis oxygeniifera</name>
    <dbReference type="NCBI Taxonomy" id="671143"/>
    <lineage>
        <taxon>Bacteria</taxon>
        <taxon>Candidatus Methylomirabilota</taxon>
        <taxon>Candidatus Methylomirabilia</taxon>
        <taxon>Candidatus Methylomirabilales</taxon>
        <taxon>Candidatus Methylomirabilaceae</taxon>
        <taxon>Candidatus Methylomirabilis</taxon>
    </lineage>
</organism>
<accession>D5MHS6</accession>
<evidence type="ECO:0000313" key="2">
    <source>
        <dbReference type="Proteomes" id="UP000006898"/>
    </source>
</evidence>
<dbReference type="AlphaFoldDB" id="D5MHS6"/>